<protein>
    <submittedName>
        <fullName evidence="2">Putative glyoxalase/bleomycin resistance protein/dioxygenase</fullName>
    </submittedName>
</protein>
<evidence type="ECO:0000313" key="3">
    <source>
        <dbReference type="Proteomes" id="UP000006265"/>
    </source>
</evidence>
<evidence type="ECO:0000313" key="2">
    <source>
        <dbReference type="EMBL" id="EKF22456.1"/>
    </source>
</evidence>
<dbReference type="AlphaFoldDB" id="K5BEN8"/>
<keyword evidence="2" id="KW-0223">Dioxygenase</keyword>
<dbReference type="STRING" id="1122247.GCA_000379865_00924"/>
<dbReference type="eggNOG" id="COG3324">
    <property type="taxonomic scope" value="Bacteria"/>
</dbReference>
<keyword evidence="3" id="KW-1185">Reference proteome</keyword>
<comment type="caution">
    <text evidence="2">The sequence shown here is derived from an EMBL/GenBank/DDBJ whole genome shotgun (WGS) entry which is preliminary data.</text>
</comment>
<reference evidence="2 3" key="1">
    <citation type="journal article" date="2012" name="J. Bacteriol.">
        <title>Genome sequence of Mycobacterium hassiacum DSM 44199, a rare source of heat-stable mycobacterial proteins.</title>
        <authorList>
            <person name="Tiago I."/>
            <person name="Maranha A."/>
            <person name="Mendes V."/>
            <person name="Alarico S."/>
            <person name="Moynihan P.J."/>
            <person name="Clarke A.J."/>
            <person name="Macedo-Ribeiro S."/>
            <person name="Pereira P.J."/>
            <person name="Empadinhas N."/>
        </authorList>
    </citation>
    <scope>NUCLEOTIDE SEQUENCE [LARGE SCALE GENOMIC DNA]</scope>
    <source>
        <strain evidence="3">DSM 44199 / CIP 105218 / JCM 12690 / 3849</strain>
    </source>
</reference>
<dbReference type="Proteomes" id="UP000006265">
    <property type="component" value="Unassembled WGS sequence"/>
</dbReference>
<dbReference type="Gene3D" id="3.10.180.10">
    <property type="entry name" value="2,3-Dihydroxybiphenyl 1,2-Dioxygenase, domain 1"/>
    <property type="match status" value="1"/>
</dbReference>
<accession>K5BEN8</accession>
<dbReference type="InterPro" id="IPR029068">
    <property type="entry name" value="Glyas_Bleomycin-R_OHBP_Dase"/>
</dbReference>
<keyword evidence="2" id="KW-0560">Oxidoreductase</keyword>
<dbReference type="GO" id="GO:0051213">
    <property type="term" value="F:dioxygenase activity"/>
    <property type="evidence" value="ECO:0007669"/>
    <property type="project" value="UniProtKB-KW"/>
</dbReference>
<name>K5BEN8_MYCHD</name>
<dbReference type="EMBL" id="AMRA01000097">
    <property type="protein sequence ID" value="EKF22456.1"/>
    <property type="molecule type" value="Genomic_DNA"/>
</dbReference>
<organism evidence="2 3">
    <name type="scientific">Mycolicibacterium hassiacum (strain DSM 44199 / CIP 105218 / JCM 12690 / 3849)</name>
    <name type="common">Mycobacterium hassiacum</name>
    <dbReference type="NCBI Taxonomy" id="1122247"/>
    <lineage>
        <taxon>Bacteria</taxon>
        <taxon>Bacillati</taxon>
        <taxon>Actinomycetota</taxon>
        <taxon>Actinomycetes</taxon>
        <taxon>Mycobacteriales</taxon>
        <taxon>Mycobacteriaceae</taxon>
        <taxon>Mycolicibacterium</taxon>
    </lineage>
</organism>
<sequence>MADPPDAWRQAGFTVEDGICRVGGVRIRLGSTTHPGTGIVGWTLRDLPPHSPDDLDGIPTASSTTAPGEPASHPNGVTSIDHLVLLTPHLARTRDALTAVGLSPRRERDAELGGRPMRQLFYRLSEVVLEVVGAPDAAADGPSKLWGITYVVDDIDATAAFFGEHRTPVKDAVQPGRRITTVRHRAYGMSVATAMISAPIV</sequence>
<dbReference type="PATRIC" id="fig|1122247.3.peg.3385"/>
<proteinExistence type="predicted"/>
<feature type="region of interest" description="Disordered" evidence="1">
    <location>
        <begin position="45"/>
        <end position="74"/>
    </location>
</feature>
<gene>
    <name evidence="2" type="ORF">C731_3529</name>
</gene>
<dbReference type="SUPFAM" id="SSF54593">
    <property type="entry name" value="Glyoxalase/Bleomycin resistance protein/Dihydroxybiphenyl dioxygenase"/>
    <property type="match status" value="1"/>
</dbReference>
<evidence type="ECO:0000256" key="1">
    <source>
        <dbReference type="SAM" id="MobiDB-lite"/>
    </source>
</evidence>